<feature type="non-terminal residue" evidence="9">
    <location>
        <position position="1"/>
    </location>
</feature>
<keyword evidence="3" id="KW-0808">Transferase</keyword>
<dbReference type="GO" id="GO:0003677">
    <property type="term" value="F:DNA binding"/>
    <property type="evidence" value="ECO:0007669"/>
    <property type="project" value="InterPro"/>
</dbReference>
<dbReference type="InterPro" id="IPR045867">
    <property type="entry name" value="DNA-dir_RpoC_beta_prime"/>
</dbReference>
<feature type="coiled-coil region" evidence="7">
    <location>
        <begin position="318"/>
        <end position="345"/>
    </location>
</feature>
<evidence type="ECO:0000256" key="1">
    <source>
        <dbReference type="ARBA" id="ARBA00012418"/>
    </source>
</evidence>
<comment type="catalytic activity">
    <reaction evidence="6">
        <text>RNA(n) + a ribonucleoside 5'-triphosphate = RNA(n+1) + diphosphate</text>
        <dbReference type="Rhea" id="RHEA:21248"/>
        <dbReference type="Rhea" id="RHEA-COMP:14527"/>
        <dbReference type="Rhea" id="RHEA-COMP:17342"/>
        <dbReference type="ChEBI" id="CHEBI:33019"/>
        <dbReference type="ChEBI" id="CHEBI:61557"/>
        <dbReference type="ChEBI" id="CHEBI:140395"/>
        <dbReference type="EC" id="2.7.7.6"/>
    </reaction>
</comment>
<evidence type="ECO:0000313" key="10">
    <source>
        <dbReference type="Proteomes" id="UP000243065"/>
    </source>
</evidence>
<dbReference type="AlphaFoldDB" id="A0A656DAF9"/>
<accession>A0A656DAF9</accession>
<dbReference type="GO" id="GO:0000428">
    <property type="term" value="C:DNA-directed RNA polymerase complex"/>
    <property type="evidence" value="ECO:0007669"/>
    <property type="project" value="UniProtKB-KW"/>
</dbReference>
<keyword evidence="4" id="KW-0548">Nucleotidyltransferase</keyword>
<keyword evidence="10" id="KW-1185">Reference proteome</keyword>
<dbReference type="GO" id="GO:0006351">
    <property type="term" value="P:DNA-templated transcription"/>
    <property type="evidence" value="ECO:0007669"/>
    <property type="project" value="InterPro"/>
</dbReference>
<proteinExistence type="predicted"/>
<dbReference type="PANTHER" id="PTHR19376">
    <property type="entry name" value="DNA-DIRECTED RNA POLYMERASE"/>
    <property type="match status" value="1"/>
</dbReference>
<dbReference type="Gene3D" id="1.10.1790.20">
    <property type="match status" value="1"/>
</dbReference>
<sequence>GEEHYQPIPARALVNPEISNGVYIKAGDVIAKIPREQAKIRDITGGLPKVVNLFEARTPNDPAELAEIDGVVSVKTEKNYYIVKITSDDGQFEKTYQIPQTKHLIVEDGDRVYAGDRLTDGPIDPHKVLSIKGINAVQQYLVNEIQDVYRNEGVEINDKHIEVIVRQMMRKVKITNSGDTKFLERDIVDKDLVDEENNRIRNMVVITNKGDSKYKVGQIKLKTEVDKENDILRKKRKRPAEYRPAKGAEFEPVLLGITNAALTTESWISAASFQETTRVLTDAAIDAKVDNLRGLKENVVVGQLIPAGTGFRNEQKDYRDVRVMLKETAKEIEKAEEEKEKVAEKKAASL</sequence>
<organism evidence="9 10">
    <name type="scientific">Kryptobacter tengchongensis</name>
    <dbReference type="NCBI Taxonomy" id="1643429"/>
    <lineage>
        <taxon>Bacteria</taxon>
        <taxon>Pseudomonadati</taxon>
        <taxon>Candidatus Kryptoniota</taxon>
        <taxon>Candidatus Kryptobacter</taxon>
    </lineage>
</organism>
<dbReference type="Gene3D" id="3.30.60.280">
    <property type="match status" value="1"/>
</dbReference>
<keyword evidence="7" id="KW-0175">Coiled coil</keyword>
<feature type="domain" description="RNA polymerase Rpb1" evidence="8">
    <location>
        <begin position="74"/>
        <end position="180"/>
    </location>
</feature>
<reference evidence="9 10" key="1">
    <citation type="submission" date="2015-11" db="EMBL/GenBank/DDBJ databases">
        <authorList>
            <person name="Varghese N."/>
        </authorList>
    </citation>
    <scope>NUCLEOTIDE SEQUENCE [LARGE SCALE GENOMIC DNA]</scope>
    <source>
        <strain evidence="9 10">JGI-24</strain>
    </source>
</reference>
<evidence type="ECO:0000256" key="5">
    <source>
        <dbReference type="ARBA" id="ARBA00023163"/>
    </source>
</evidence>
<dbReference type="GO" id="GO:0003899">
    <property type="term" value="F:DNA-directed RNA polymerase activity"/>
    <property type="evidence" value="ECO:0007669"/>
    <property type="project" value="UniProtKB-EC"/>
</dbReference>
<dbReference type="Gene3D" id="1.10.150.390">
    <property type="match status" value="1"/>
</dbReference>
<protein>
    <recommendedName>
        <fullName evidence="1">DNA-directed RNA polymerase</fullName>
        <ecNumber evidence="1">2.7.7.6</ecNumber>
    </recommendedName>
</protein>
<evidence type="ECO:0000256" key="4">
    <source>
        <dbReference type="ARBA" id="ARBA00022695"/>
    </source>
</evidence>
<dbReference type="SUPFAM" id="SSF64484">
    <property type="entry name" value="beta and beta-prime subunits of DNA dependent RNA-polymerase"/>
    <property type="match status" value="1"/>
</dbReference>
<evidence type="ECO:0000313" key="9">
    <source>
        <dbReference type="EMBL" id="CUT05482.1"/>
    </source>
</evidence>
<dbReference type="EMBL" id="CZVU01000122">
    <property type="protein sequence ID" value="CUT05482.1"/>
    <property type="molecule type" value="Genomic_DNA"/>
</dbReference>
<dbReference type="InterPro" id="IPR007081">
    <property type="entry name" value="RNA_pol_Rpb1_5"/>
</dbReference>
<dbReference type="Pfam" id="PF04998">
    <property type="entry name" value="RNA_pol_Rpb1_5"/>
    <property type="match status" value="1"/>
</dbReference>
<keyword evidence="5" id="KW-0804">Transcription</keyword>
<evidence type="ECO:0000256" key="7">
    <source>
        <dbReference type="SAM" id="Coils"/>
    </source>
</evidence>
<dbReference type="CDD" id="cd02655">
    <property type="entry name" value="RNAP_beta'_C"/>
    <property type="match status" value="1"/>
</dbReference>
<name>A0A656DAF9_KRYT1</name>
<dbReference type="Proteomes" id="UP000243065">
    <property type="component" value="Unassembled WGS sequence"/>
</dbReference>
<dbReference type="FunFam" id="1.10.150.390:FF:000002">
    <property type="entry name" value="DNA-directed RNA polymerase subunit beta"/>
    <property type="match status" value="1"/>
</dbReference>
<evidence type="ECO:0000256" key="6">
    <source>
        <dbReference type="ARBA" id="ARBA00048552"/>
    </source>
</evidence>
<dbReference type="PANTHER" id="PTHR19376:SF54">
    <property type="entry name" value="DNA-DIRECTED RNA POLYMERASE SUBUNIT BETA"/>
    <property type="match status" value="1"/>
</dbReference>
<evidence type="ECO:0000259" key="8">
    <source>
        <dbReference type="Pfam" id="PF04998"/>
    </source>
</evidence>
<keyword evidence="2" id="KW-0240">DNA-directed RNA polymerase</keyword>
<dbReference type="Gene3D" id="2.40.50.100">
    <property type="match status" value="1"/>
</dbReference>
<evidence type="ECO:0000256" key="3">
    <source>
        <dbReference type="ARBA" id="ARBA00022679"/>
    </source>
</evidence>
<dbReference type="EC" id="2.7.7.6" evidence="1"/>
<evidence type="ECO:0000256" key="2">
    <source>
        <dbReference type="ARBA" id="ARBA00022478"/>
    </source>
</evidence>
<gene>
    <name evidence="9" type="ORF">JGI24_01693</name>
</gene>